<dbReference type="GO" id="GO:0016491">
    <property type="term" value="F:oxidoreductase activity"/>
    <property type="evidence" value="ECO:0007669"/>
    <property type="project" value="UniProtKB-KW"/>
</dbReference>
<dbReference type="EMBL" id="FWXV01000014">
    <property type="protein sequence ID" value="SMD26342.1"/>
    <property type="molecule type" value="Genomic_DNA"/>
</dbReference>
<dbReference type="PANTHER" id="PTHR43350">
    <property type="entry name" value="NAD-DEPENDENT ALCOHOL DEHYDROGENASE"/>
    <property type="match status" value="1"/>
</dbReference>
<evidence type="ECO:0000259" key="7">
    <source>
        <dbReference type="SMART" id="SM00829"/>
    </source>
</evidence>
<evidence type="ECO:0000256" key="3">
    <source>
        <dbReference type="ARBA" id="ARBA00022723"/>
    </source>
</evidence>
<dbReference type="SMART" id="SM00829">
    <property type="entry name" value="PKS_ER"/>
    <property type="match status" value="1"/>
</dbReference>
<dbReference type="Gene3D" id="3.90.180.10">
    <property type="entry name" value="Medium-chain alcohol dehydrogenases, catalytic domain"/>
    <property type="match status" value="1"/>
</dbReference>
<dbReference type="InterPro" id="IPR013154">
    <property type="entry name" value="ADH-like_N"/>
</dbReference>
<comment type="cofactor">
    <cofactor evidence="1 6">
        <name>Zn(2+)</name>
        <dbReference type="ChEBI" id="CHEBI:29105"/>
    </cofactor>
</comment>
<dbReference type="Proteomes" id="UP000192674">
    <property type="component" value="Unassembled WGS sequence"/>
</dbReference>
<dbReference type="Gene3D" id="3.40.50.720">
    <property type="entry name" value="NAD(P)-binding Rossmann-like Domain"/>
    <property type="match status" value="1"/>
</dbReference>
<comment type="similarity">
    <text evidence="2 6">Belongs to the zinc-containing alcohol dehydrogenase family.</text>
</comment>
<dbReference type="Pfam" id="PF08240">
    <property type="entry name" value="ADH_N"/>
    <property type="match status" value="1"/>
</dbReference>
<accession>A0A1W2FX72</accession>
<dbReference type="InterPro" id="IPR013149">
    <property type="entry name" value="ADH-like_C"/>
</dbReference>
<evidence type="ECO:0000256" key="1">
    <source>
        <dbReference type="ARBA" id="ARBA00001947"/>
    </source>
</evidence>
<sequence length="372" mass="38313">MTGRTTTAATVSGAGLDFEIADIEVDEPRGTEVLVRIEAVSVCHTDISVQSGVFPYAMPAVLGHEGAGVVEQVGPEVTRLRPGQRVSISFDFCGHCDRCVAGLPGQCREYLARNFGPGKRPDGSANLWRDGQPLAGNFFGQSTFAGYALANERNAIPVNEDLDVSPELLAPLGCGVQTGSGAILNVLRPHPGSTVVVFGAGTVGMSALMAAALLPVRRLIAVDVNAQRLALARDLGATDVVDPTGIDVVAAIKDLTGGGADYALEASGVEGVALQAFSSLGTGGTLAVEGLASFTSTAEIPLADLVNFSKHVVGVVEGASNPPIYLPYLTSLVATGKVPLGRITRTGYKLSDINAAVADMHNGEVIKPVLTP</sequence>
<dbReference type="GO" id="GO:0008270">
    <property type="term" value="F:zinc ion binding"/>
    <property type="evidence" value="ECO:0007669"/>
    <property type="project" value="InterPro"/>
</dbReference>
<dbReference type="InterPro" id="IPR002328">
    <property type="entry name" value="ADH_Zn_CS"/>
</dbReference>
<evidence type="ECO:0000256" key="4">
    <source>
        <dbReference type="ARBA" id="ARBA00022833"/>
    </source>
</evidence>
<keyword evidence="3 6" id="KW-0479">Metal-binding</keyword>
<dbReference type="PROSITE" id="PS00059">
    <property type="entry name" value="ADH_ZINC"/>
    <property type="match status" value="1"/>
</dbReference>
<evidence type="ECO:0000256" key="5">
    <source>
        <dbReference type="ARBA" id="ARBA00023002"/>
    </source>
</evidence>
<dbReference type="AlphaFoldDB" id="A0A1W2FX72"/>
<proteinExistence type="inferred from homology"/>
<evidence type="ECO:0000313" key="9">
    <source>
        <dbReference type="Proteomes" id="UP000192674"/>
    </source>
</evidence>
<keyword evidence="4 6" id="KW-0862">Zinc</keyword>
<name>A0A1W2FX72_KIBAR</name>
<dbReference type="CDD" id="cd08278">
    <property type="entry name" value="benzyl_alcohol_DH"/>
    <property type="match status" value="1"/>
</dbReference>
<evidence type="ECO:0000256" key="2">
    <source>
        <dbReference type="ARBA" id="ARBA00008072"/>
    </source>
</evidence>
<dbReference type="FunFam" id="3.40.50.720:FF:000003">
    <property type="entry name" value="S-(hydroxymethyl)glutathione dehydrogenase"/>
    <property type="match status" value="1"/>
</dbReference>
<dbReference type="InterPro" id="IPR020843">
    <property type="entry name" value="ER"/>
</dbReference>
<dbReference type="SUPFAM" id="SSF51735">
    <property type="entry name" value="NAD(P)-binding Rossmann-fold domains"/>
    <property type="match status" value="1"/>
</dbReference>
<dbReference type="OrthoDB" id="3265141at2"/>
<reference evidence="8 9" key="1">
    <citation type="submission" date="2017-04" db="EMBL/GenBank/DDBJ databases">
        <authorList>
            <person name="Afonso C.L."/>
            <person name="Miller P.J."/>
            <person name="Scott M.A."/>
            <person name="Spackman E."/>
            <person name="Goraichik I."/>
            <person name="Dimitrov K.M."/>
            <person name="Suarez D.L."/>
            <person name="Swayne D.E."/>
        </authorList>
    </citation>
    <scope>NUCLEOTIDE SEQUENCE [LARGE SCALE GENOMIC DNA]</scope>
    <source>
        <strain evidence="8 9">DSM 43828</strain>
    </source>
</reference>
<dbReference type="SUPFAM" id="SSF50129">
    <property type="entry name" value="GroES-like"/>
    <property type="match status" value="1"/>
</dbReference>
<evidence type="ECO:0000313" key="8">
    <source>
        <dbReference type="EMBL" id="SMD26342.1"/>
    </source>
</evidence>
<dbReference type="InterPro" id="IPR011032">
    <property type="entry name" value="GroES-like_sf"/>
</dbReference>
<dbReference type="InterPro" id="IPR036291">
    <property type="entry name" value="NAD(P)-bd_dom_sf"/>
</dbReference>
<feature type="domain" description="Enoyl reductase (ER)" evidence="7">
    <location>
        <begin position="15"/>
        <end position="370"/>
    </location>
</feature>
<evidence type="ECO:0000256" key="6">
    <source>
        <dbReference type="RuleBase" id="RU361277"/>
    </source>
</evidence>
<dbReference type="Pfam" id="PF00107">
    <property type="entry name" value="ADH_zinc_N"/>
    <property type="match status" value="1"/>
</dbReference>
<keyword evidence="9" id="KW-1185">Reference proteome</keyword>
<gene>
    <name evidence="8" type="ORF">SAMN05661093_09925</name>
</gene>
<organism evidence="8 9">
    <name type="scientific">Kibdelosporangium aridum</name>
    <dbReference type="NCBI Taxonomy" id="2030"/>
    <lineage>
        <taxon>Bacteria</taxon>
        <taxon>Bacillati</taxon>
        <taxon>Actinomycetota</taxon>
        <taxon>Actinomycetes</taxon>
        <taxon>Pseudonocardiales</taxon>
        <taxon>Pseudonocardiaceae</taxon>
        <taxon>Kibdelosporangium</taxon>
    </lineage>
</organism>
<keyword evidence="5" id="KW-0560">Oxidoreductase</keyword>
<dbReference type="PANTHER" id="PTHR43350:SF17">
    <property type="entry name" value="NAD-DEPENDENT ALCOHOL DEHYDROGENASE"/>
    <property type="match status" value="1"/>
</dbReference>
<protein>
    <submittedName>
        <fullName evidence="8">Aryl-alcohol dehydrogenase</fullName>
    </submittedName>
</protein>